<evidence type="ECO:0000313" key="2">
    <source>
        <dbReference type="EMBL" id="CAF1242034.1"/>
    </source>
</evidence>
<evidence type="ECO:0000256" key="1">
    <source>
        <dbReference type="SAM" id="Phobius"/>
    </source>
</evidence>
<feature type="transmembrane region" description="Helical" evidence="1">
    <location>
        <begin position="20"/>
        <end position="38"/>
    </location>
</feature>
<sequence>MMMNLNETKYPFYSYTPSRYAAGTCATIVYISSIAWLAQSLYIKCRPFPLFLFVFAAYLTTFIELILRATLNINILNTKILYKMTAPLLSLSSRFLLLANYYCLIELRGKKPRDMFDRVIGIVVPITAVTADLLFAFANELSFKPNYHYLSFQFRQIPAGFILGLALFFYIIRCLSISNIHHPYILPLLTISSTCVLIDAIYIQAMSIPTLFIALTQSELWFYICHLVPIVITLIMWSVFHPWRLLISSKQDNQHYDVRLVILRRTVSL</sequence>
<feature type="transmembrane region" description="Helical" evidence="1">
    <location>
        <begin position="150"/>
        <end position="172"/>
    </location>
</feature>
<dbReference type="EMBL" id="CAJNOE010000491">
    <property type="protein sequence ID" value="CAF1242034.1"/>
    <property type="molecule type" value="Genomic_DNA"/>
</dbReference>
<feature type="transmembrane region" description="Helical" evidence="1">
    <location>
        <begin position="119"/>
        <end position="138"/>
    </location>
</feature>
<accession>A0A814ZF44</accession>
<organism evidence="2 3">
    <name type="scientific">Adineta steineri</name>
    <dbReference type="NCBI Taxonomy" id="433720"/>
    <lineage>
        <taxon>Eukaryota</taxon>
        <taxon>Metazoa</taxon>
        <taxon>Spiralia</taxon>
        <taxon>Gnathifera</taxon>
        <taxon>Rotifera</taxon>
        <taxon>Eurotatoria</taxon>
        <taxon>Bdelloidea</taxon>
        <taxon>Adinetida</taxon>
        <taxon>Adinetidae</taxon>
        <taxon>Adineta</taxon>
    </lineage>
</organism>
<keyword evidence="1" id="KW-1133">Transmembrane helix</keyword>
<gene>
    <name evidence="2" type="ORF">IZO911_LOCUS30849</name>
</gene>
<evidence type="ECO:0000313" key="3">
    <source>
        <dbReference type="Proteomes" id="UP000663860"/>
    </source>
</evidence>
<keyword evidence="1" id="KW-0812">Transmembrane</keyword>
<proteinExistence type="predicted"/>
<protein>
    <submittedName>
        <fullName evidence="2">Uncharacterized protein</fullName>
    </submittedName>
</protein>
<feature type="transmembrane region" description="Helical" evidence="1">
    <location>
        <begin position="220"/>
        <end position="240"/>
    </location>
</feature>
<dbReference type="Proteomes" id="UP000663860">
    <property type="component" value="Unassembled WGS sequence"/>
</dbReference>
<keyword evidence="1" id="KW-0472">Membrane</keyword>
<dbReference type="AlphaFoldDB" id="A0A814ZF44"/>
<name>A0A814ZF44_9BILA</name>
<reference evidence="2" key="1">
    <citation type="submission" date="2021-02" db="EMBL/GenBank/DDBJ databases">
        <authorList>
            <person name="Nowell W R."/>
        </authorList>
    </citation>
    <scope>NUCLEOTIDE SEQUENCE</scope>
</reference>
<feature type="transmembrane region" description="Helical" evidence="1">
    <location>
        <begin position="50"/>
        <end position="71"/>
    </location>
</feature>
<feature type="transmembrane region" description="Helical" evidence="1">
    <location>
        <begin position="91"/>
        <end position="107"/>
    </location>
</feature>
<comment type="caution">
    <text evidence="2">The sequence shown here is derived from an EMBL/GenBank/DDBJ whole genome shotgun (WGS) entry which is preliminary data.</text>
</comment>
<feature type="transmembrane region" description="Helical" evidence="1">
    <location>
        <begin position="184"/>
        <end position="208"/>
    </location>
</feature>